<dbReference type="SUPFAM" id="SSF57959">
    <property type="entry name" value="Leucine zipper domain"/>
    <property type="match status" value="1"/>
</dbReference>
<dbReference type="InterPro" id="IPR051027">
    <property type="entry name" value="bZIP_transcription_factors"/>
</dbReference>
<dbReference type="STRING" id="869754.A0A1A0HHC4"/>
<dbReference type="FunFam" id="1.20.5.170:FF:000053">
    <property type="entry name" value="BZIP transcription factor AtfA"/>
    <property type="match status" value="1"/>
</dbReference>
<feature type="compositionally biased region" description="Basic and acidic residues" evidence="7">
    <location>
        <begin position="346"/>
        <end position="358"/>
    </location>
</feature>
<evidence type="ECO:0000256" key="7">
    <source>
        <dbReference type="SAM" id="MobiDB-lite"/>
    </source>
</evidence>
<feature type="region of interest" description="Disordered" evidence="7">
    <location>
        <begin position="31"/>
        <end position="50"/>
    </location>
</feature>
<evidence type="ECO:0000256" key="5">
    <source>
        <dbReference type="ARBA" id="ARBA00023163"/>
    </source>
</evidence>
<feature type="compositionally biased region" description="Polar residues" evidence="7">
    <location>
        <begin position="266"/>
        <end position="293"/>
    </location>
</feature>
<evidence type="ECO:0000256" key="3">
    <source>
        <dbReference type="ARBA" id="ARBA00023015"/>
    </source>
</evidence>
<dbReference type="Gene3D" id="1.20.5.170">
    <property type="match status" value="1"/>
</dbReference>
<evidence type="ECO:0000256" key="6">
    <source>
        <dbReference type="ARBA" id="ARBA00023242"/>
    </source>
</evidence>
<comment type="subcellular location">
    <subcellularLocation>
        <location evidence="1">Nucleus</location>
    </subcellularLocation>
</comment>
<keyword evidence="6" id="KW-0539">Nucleus</keyword>
<dbReference type="GO" id="GO:0005634">
    <property type="term" value="C:nucleus"/>
    <property type="evidence" value="ECO:0007669"/>
    <property type="project" value="UniProtKB-SubCell"/>
</dbReference>
<feature type="region of interest" description="Disordered" evidence="7">
    <location>
        <begin position="78"/>
        <end position="115"/>
    </location>
</feature>
<keyword evidence="4" id="KW-0238">DNA-binding</keyword>
<name>A0A1A0HHC4_9ASCO</name>
<evidence type="ECO:0000256" key="4">
    <source>
        <dbReference type="ARBA" id="ARBA00023125"/>
    </source>
</evidence>
<keyword evidence="3" id="KW-0805">Transcription regulation</keyword>
<dbReference type="PROSITE" id="PS50217">
    <property type="entry name" value="BZIP"/>
    <property type="match status" value="1"/>
</dbReference>
<dbReference type="Proteomes" id="UP000092555">
    <property type="component" value="Unassembled WGS sequence"/>
</dbReference>
<organism evidence="9 10">
    <name type="scientific">Metschnikowia bicuspidata var. bicuspidata NRRL YB-4993</name>
    <dbReference type="NCBI Taxonomy" id="869754"/>
    <lineage>
        <taxon>Eukaryota</taxon>
        <taxon>Fungi</taxon>
        <taxon>Dikarya</taxon>
        <taxon>Ascomycota</taxon>
        <taxon>Saccharomycotina</taxon>
        <taxon>Pichiomycetes</taxon>
        <taxon>Metschnikowiaceae</taxon>
        <taxon>Metschnikowia</taxon>
    </lineage>
</organism>
<feature type="compositionally biased region" description="Polar residues" evidence="7">
    <location>
        <begin position="90"/>
        <end position="113"/>
    </location>
</feature>
<feature type="compositionally biased region" description="Polar residues" evidence="7">
    <location>
        <begin position="38"/>
        <end position="50"/>
    </location>
</feature>
<keyword evidence="5" id="KW-0804">Transcription</keyword>
<dbReference type="GeneID" id="30032409"/>
<sequence>MTSNLKTPLDLELNLFENSFASKDLLHAHTGKNDEKLNSSVPEVSAKSTATTMVSPNSLLIDRNSALGTSSEVLEIRPQHSVAPMDAESTETNGNATLNPQDQQPGTGAGSNKHNLRLLNFGSVNNERLPVLTPPVFTPGGRRLPPIHLLPGLGMASPGTPGSNLWSSLLTATNGVGTGNTSEQHTGQYAQPTYPMYMRKSGTITTESNLRTGLTPGGMNHAGFNFNLPDAMGNGQMTPGLQTLLGLVNNPHVDQNGHSVPHVPAASSNNGSVPTNTAATFPNQSSSTNTETHPTIPEEKSTEKDEVAASKSDAPLKSKKRSLKNDAQKTEAKAQKTSKTTPATKVKTEARKETKEAKTEDDELDEDEKRKLFLERNRVAALKCRQRKKQQLNKMESELAFYSDGYRDLTAQVAQLRGHILMLKGILINHKDCPALLNSLGGYQQLQNIISQSEFLAHGGKNPDPTYSALPTTVPPIMNNPPPPSKPVELMVMSGLEHLNPGVHNINGLNNSNMNTNNLSVDGLNASGLNAGGLNTGGVNTGGVVNDLHVHDSHDLTHGANVPNHQHRDQIPYDTGLVMNRQFSQANGHHTGLGVQPNDKGNLRPVNSTSNLQHVKQETQISGYDLRPIASMADLQHHNPNSERKQICRGIIFPSSALDHIQDIEYISRRSKILILGMRKTPRTLPFPV</sequence>
<dbReference type="EMBL" id="LXTC01000001">
    <property type="protein sequence ID" value="OBA23401.1"/>
    <property type="molecule type" value="Genomic_DNA"/>
</dbReference>
<dbReference type="GO" id="GO:0003700">
    <property type="term" value="F:DNA-binding transcription factor activity"/>
    <property type="evidence" value="ECO:0007669"/>
    <property type="project" value="InterPro"/>
</dbReference>
<feature type="region of interest" description="Disordered" evidence="7">
    <location>
        <begin position="249"/>
        <end position="366"/>
    </location>
</feature>
<accession>A0A1A0HHC4</accession>
<dbReference type="RefSeq" id="XP_018713882.1">
    <property type="nucleotide sequence ID" value="XM_018859434.1"/>
</dbReference>
<dbReference type="AlphaFoldDB" id="A0A1A0HHC4"/>
<evidence type="ECO:0000259" key="8">
    <source>
        <dbReference type="PROSITE" id="PS50217"/>
    </source>
</evidence>
<dbReference type="PANTHER" id="PTHR19304">
    <property type="entry name" value="CYCLIC-AMP RESPONSE ELEMENT BINDING PROTEIN"/>
    <property type="match status" value="1"/>
</dbReference>
<feature type="compositionally biased region" description="Basic and acidic residues" evidence="7">
    <location>
        <begin position="323"/>
        <end position="334"/>
    </location>
</feature>
<keyword evidence="10" id="KW-1185">Reference proteome</keyword>
<dbReference type="InterPro" id="IPR046347">
    <property type="entry name" value="bZIP_sf"/>
</dbReference>
<dbReference type="GO" id="GO:0003677">
    <property type="term" value="F:DNA binding"/>
    <property type="evidence" value="ECO:0007669"/>
    <property type="project" value="UniProtKB-KW"/>
</dbReference>
<comment type="similarity">
    <text evidence="2">Belongs to the bZIP family.</text>
</comment>
<dbReference type="InterPro" id="IPR004827">
    <property type="entry name" value="bZIP"/>
</dbReference>
<feature type="domain" description="BZIP" evidence="8">
    <location>
        <begin position="367"/>
        <end position="430"/>
    </location>
</feature>
<evidence type="ECO:0000256" key="1">
    <source>
        <dbReference type="ARBA" id="ARBA00004123"/>
    </source>
</evidence>
<proteinExistence type="inferred from homology"/>
<reference evidence="9 10" key="1">
    <citation type="submission" date="2016-05" db="EMBL/GenBank/DDBJ databases">
        <title>Comparative genomics of biotechnologically important yeasts.</title>
        <authorList>
            <consortium name="DOE Joint Genome Institute"/>
            <person name="Riley R."/>
            <person name="Haridas S."/>
            <person name="Wolfe K.H."/>
            <person name="Lopes M.R."/>
            <person name="Hittinger C.T."/>
            <person name="Goker M."/>
            <person name="Salamov A."/>
            <person name="Wisecaver J."/>
            <person name="Long T.M."/>
            <person name="Aerts A.L."/>
            <person name="Barry K."/>
            <person name="Choi C."/>
            <person name="Clum A."/>
            <person name="Coughlan A.Y."/>
            <person name="Deshpande S."/>
            <person name="Douglass A.P."/>
            <person name="Hanson S.J."/>
            <person name="Klenk H.-P."/>
            <person name="LaButti K."/>
            <person name="Lapidus A."/>
            <person name="Lindquist E."/>
            <person name="Lipzen A."/>
            <person name="Meier-kolthoff J.P."/>
            <person name="Ohm R.A."/>
            <person name="Otillar R.P."/>
            <person name="Pangilinan J."/>
            <person name="Peng Y."/>
            <person name="Rokas A."/>
            <person name="Rosa C.A."/>
            <person name="Scheuner C."/>
            <person name="Sibirny A.A."/>
            <person name="Slot J.C."/>
            <person name="Stielow J.B."/>
            <person name="Sun H."/>
            <person name="Kurtzman C.P."/>
            <person name="Blackwell M."/>
            <person name="Grigoriev I.V."/>
            <person name="Jeffries T.W."/>
        </authorList>
    </citation>
    <scope>NUCLEOTIDE SEQUENCE [LARGE SCALE GENOMIC DNA]</scope>
    <source>
        <strain evidence="9 10">NRRL YB-4993</strain>
    </source>
</reference>
<evidence type="ECO:0000313" key="10">
    <source>
        <dbReference type="Proteomes" id="UP000092555"/>
    </source>
</evidence>
<evidence type="ECO:0000313" key="9">
    <source>
        <dbReference type="EMBL" id="OBA23401.1"/>
    </source>
</evidence>
<dbReference type="GO" id="GO:0006357">
    <property type="term" value="P:regulation of transcription by RNA polymerase II"/>
    <property type="evidence" value="ECO:0007669"/>
    <property type="project" value="UniProtKB-ARBA"/>
</dbReference>
<comment type="caution">
    <text evidence="9">The sequence shown here is derived from an EMBL/GenBank/DDBJ whole genome shotgun (WGS) entry which is preliminary data.</text>
</comment>
<protein>
    <recommendedName>
        <fullName evidence="8">BZIP domain-containing protein</fullName>
    </recommendedName>
</protein>
<dbReference type="OrthoDB" id="295274at2759"/>
<gene>
    <name evidence="9" type="ORF">METBIDRAFT_9673</name>
</gene>
<feature type="compositionally biased region" description="Basic and acidic residues" evidence="7">
    <location>
        <begin position="296"/>
        <end position="308"/>
    </location>
</feature>
<dbReference type="SMART" id="SM00338">
    <property type="entry name" value="BRLZ"/>
    <property type="match status" value="1"/>
</dbReference>
<evidence type="ECO:0000256" key="2">
    <source>
        <dbReference type="ARBA" id="ARBA00007163"/>
    </source>
</evidence>
<dbReference type="CDD" id="cd14687">
    <property type="entry name" value="bZIP_ATF2"/>
    <property type="match status" value="1"/>
</dbReference>